<dbReference type="Proteomes" id="UP001205843">
    <property type="component" value="Unassembled WGS sequence"/>
</dbReference>
<dbReference type="CDD" id="cd03811">
    <property type="entry name" value="GT4_GT28_WabH-like"/>
    <property type="match status" value="1"/>
</dbReference>
<organism evidence="3 4">
    <name type="scientific">Natronocella acetinitrilica</name>
    <dbReference type="NCBI Taxonomy" id="414046"/>
    <lineage>
        <taxon>Bacteria</taxon>
        <taxon>Pseudomonadati</taxon>
        <taxon>Pseudomonadota</taxon>
        <taxon>Gammaproteobacteria</taxon>
        <taxon>Chromatiales</taxon>
        <taxon>Ectothiorhodospiraceae</taxon>
        <taxon>Natronocella</taxon>
    </lineage>
</organism>
<dbReference type="InterPro" id="IPR001296">
    <property type="entry name" value="Glyco_trans_1"/>
</dbReference>
<keyword evidence="4" id="KW-1185">Reference proteome</keyword>
<feature type="domain" description="Glycosyltransferase subfamily 4-like N-terminal" evidence="2">
    <location>
        <begin position="14"/>
        <end position="174"/>
    </location>
</feature>
<dbReference type="AlphaFoldDB" id="A0AAE3G8V4"/>
<name>A0AAE3G8V4_9GAMM</name>
<proteinExistence type="predicted"/>
<accession>A0AAE3G8V4</accession>
<dbReference type="PANTHER" id="PTHR12526">
    <property type="entry name" value="GLYCOSYLTRANSFERASE"/>
    <property type="match status" value="1"/>
</dbReference>
<reference evidence="3" key="1">
    <citation type="submission" date="2022-03" db="EMBL/GenBank/DDBJ databases">
        <title>Genomic Encyclopedia of Type Strains, Phase III (KMG-III): the genomes of soil and plant-associated and newly described type strains.</title>
        <authorList>
            <person name="Whitman W."/>
        </authorList>
    </citation>
    <scope>NUCLEOTIDE SEQUENCE</scope>
    <source>
        <strain evidence="3">ANL 6-2</strain>
    </source>
</reference>
<evidence type="ECO:0000313" key="3">
    <source>
        <dbReference type="EMBL" id="MCP1677159.1"/>
    </source>
</evidence>
<evidence type="ECO:0000259" key="2">
    <source>
        <dbReference type="Pfam" id="PF13439"/>
    </source>
</evidence>
<dbReference type="EMBL" id="JALJXV010000014">
    <property type="protein sequence ID" value="MCP1677159.1"/>
    <property type="molecule type" value="Genomic_DNA"/>
</dbReference>
<sequence>MKVLHLIDSGGLYGAEHMLLTLAQEQVKQGLKPTILSAGEPSETEKAIEIEARRIGLNVIVARMRPGLNVGEAKRILSWARSEGFDLLHSHGYKFNILLGVLPKRLRGTMPLATTLHGYVNAYFGSRMSLYEILDRQILRRLDGIVVVNERMRERLPKEVVRSSTCVHIPNGIASELPEVGVLPSDIRDFTQRHRIVFTAIGRLSQEKGLDQLIRVAAVRRNELESIGFVIIGEGPSRLSLEELTEQLGLKENFHFPGYLPNAGQLLPHFHALVMPSHTEGLPITILEALRAGVPMIASAVGGIPAVLDHVPSASLIRPGNLHDLGRELVNMASRRPGAIDVETGKALFHQHYTSRIMADRYCRLYDCMLSSKKGKVRSANEPVNSIQGRSE</sequence>
<dbReference type="GO" id="GO:0016757">
    <property type="term" value="F:glycosyltransferase activity"/>
    <property type="evidence" value="ECO:0007669"/>
    <property type="project" value="InterPro"/>
</dbReference>
<dbReference type="RefSeq" id="WP_253485358.1">
    <property type="nucleotide sequence ID" value="NZ_JALJXV010000014.1"/>
</dbReference>
<dbReference type="PANTHER" id="PTHR12526:SF637">
    <property type="entry name" value="GLYCOSYLTRANSFERASE EPSF-RELATED"/>
    <property type="match status" value="1"/>
</dbReference>
<feature type="domain" description="Glycosyl transferase family 1" evidence="1">
    <location>
        <begin position="195"/>
        <end position="327"/>
    </location>
</feature>
<dbReference type="SUPFAM" id="SSF53756">
    <property type="entry name" value="UDP-Glycosyltransferase/glycogen phosphorylase"/>
    <property type="match status" value="1"/>
</dbReference>
<comment type="caution">
    <text evidence="3">The sequence shown here is derived from an EMBL/GenBank/DDBJ whole genome shotgun (WGS) entry which is preliminary data.</text>
</comment>
<evidence type="ECO:0000313" key="4">
    <source>
        <dbReference type="Proteomes" id="UP001205843"/>
    </source>
</evidence>
<dbReference type="InterPro" id="IPR028098">
    <property type="entry name" value="Glyco_trans_4-like_N"/>
</dbReference>
<dbReference type="GO" id="GO:1901135">
    <property type="term" value="P:carbohydrate derivative metabolic process"/>
    <property type="evidence" value="ECO:0007669"/>
    <property type="project" value="UniProtKB-ARBA"/>
</dbReference>
<dbReference type="Pfam" id="PF00534">
    <property type="entry name" value="Glycos_transf_1"/>
    <property type="match status" value="1"/>
</dbReference>
<gene>
    <name evidence="3" type="ORF">J2T57_004333</name>
</gene>
<dbReference type="Gene3D" id="3.40.50.2000">
    <property type="entry name" value="Glycogen Phosphorylase B"/>
    <property type="match status" value="2"/>
</dbReference>
<evidence type="ECO:0000259" key="1">
    <source>
        <dbReference type="Pfam" id="PF00534"/>
    </source>
</evidence>
<protein>
    <submittedName>
        <fullName evidence="3">Glycosyltransferase involved in cell wall biosynthesis</fullName>
    </submittedName>
</protein>
<dbReference type="Pfam" id="PF13439">
    <property type="entry name" value="Glyco_transf_4"/>
    <property type="match status" value="1"/>
</dbReference>